<keyword evidence="2" id="KW-1185">Reference proteome</keyword>
<evidence type="ECO:0000313" key="2">
    <source>
        <dbReference type="Proteomes" id="UP000014070"/>
    </source>
</evidence>
<sequence>MTKSKVFCYRIGSNVAVDRARDCLAFDSSLNRGRWCGYCKHTQTGNEDEVIVDLDSIYSGD</sequence>
<dbReference type="HOGENOM" id="CLU_2911309_0_0_2"/>
<dbReference type="InParanoid" id="R9T864"/>
<reference evidence="1 2" key="1">
    <citation type="journal article" date="2013" name="Genome Announc.">
        <title>Genome sequence of 'Candidatus Methanomassiliicoccus intestinalis' Issoire-Mx1, a third thermoplasmatales-related methanogenic archaeon from human feces.</title>
        <authorList>
            <person name="Borrel G."/>
            <person name="Harris H.M."/>
            <person name="Parisot N."/>
            <person name="Gaci N."/>
            <person name="Tottey W."/>
            <person name="Mihajlovski A."/>
            <person name="Deane J."/>
            <person name="Gribaldo S."/>
            <person name="Bardot O."/>
            <person name="Peyretaillade E."/>
            <person name="Peyret P."/>
            <person name="O'Toole P.W."/>
            <person name="Brugere J.F."/>
        </authorList>
    </citation>
    <scope>NUCLEOTIDE SEQUENCE [LARGE SCALE GENOMIC DNA]</scope>
    <source>
        <strain evidence="1 2">Issoire-Mx1</strain>
    </source>
</reference>
<dbReference type="EMBL" id="CP005934">
    <property type="protein sequence ID" value="AGN27112.1"/>
    <property type="molecule type" value="Genomic_DNA"/>
</dbReference>
<dbReference type="KEGG" id="mer:MMINT_18330"/>
<protein>
    <submittedName>
        <fullName evidence="1">Uncharacterized protein</fullName>
    </submittedName>
</protein>
<dbReference type="AlphaFoldDB" id="R9T864"/>
<accession>R9T864</accession>
<evidence type="ECO:0000313" key="1">
    <source>
        <dbReference type="EMBL" id="AGN27112.1"/>
    </source>
</evidence>
<dbReference type="RefSeq" id="WP_020449637.1">
    <property type="nucleotide sequence ID" value="NC_021353.1"/>
</dbReference>
<gene>
    <name evidence="1" type="ORF">MMINT_18330</name>
</gene>
<name>R9T864_METII</name>
<proteinExistence type="predicted"/>
<dbReference type="STRING" id="1295009.MMINT_18330"/>
<dbReference type="GeneID" id="41324183"/>
<dbReference type="Proteomes" id="UP000014070">
    <property type="component" value="Chromosome"/>
</dbReference>
<organism evidence="1 2">
    <name type="scientific">Methanomassiliicoccus intestinalis (strain Issoire-Mx1)</name>
    <dbReference type="NCBI Taxonomy" id="1295009"/>
    <lineage>
        <taxon>Archaea</taxon>
        <taxon>Methanobacteriati</taxon>
        <taxon>Thermoplasmatota</taxon>
        <taxon>Thermoplasmata</taxon>
        <taxon>Methanomassiliicoccales</taxon>
        <taxon>Methanomassiliicoccaceae</taxon>
        <taxon>Methanomassiliicoccus</taxon>
    </lineage>
</organism>